<evidence type="ECO:0000313" key="1">
    <source>
        <dbReference type="EMBL" id="KAK0468223.1"/>
    </source>
</evidence>
<accession>A0AA39TW66</accession>
<reference evidence="1" key="1">
    <citation type="submission" date="2023-06" db="EMBL/GenBank/DDBJ databases">
        <authorList>
            <consortium name="Lawrence Berkeley National Laboratory"/>
            <person name="Ahrendt S."/>
            <person name="Sahu N."/>
            <person name="Indic B."/>
            <person name="Wong-Bajracharya J."/>
            <person name="Merenyi Z."/>
            <person name="Ke H.-M."/>
            <person name="Monk M."/>
            <person name="Kocsube S."/>
            <person name="Drula E."/>
            <person name="Lipzen A."/>
            <person name="Balint B."/>
            <person name="Henrissat B."/>
            <person name="Andreopoulos B."/>
            <person name="Martin F.M."/>
            <person name="Harder C.B."/>
            <person name="Rigling D."/>
            <person name="Ford K.L."/>
            <person name="Foster G.D."/>
            <person name="Pangilinan J."/>
            <person name="Papanicolaou A."/>
            <person name="Barry K."/>
            <person name="LaButti K."/>
            <person name="Viragh M."/>
            <person name="Koriabine M."/>
            <person name="Yan M."/>
            <person name="Riley R."/>
            <person name="Champramary S."/>
            <person name="Plett K.L."/>
            <person name="Tsai I.J."/>
            <person name="Slot J."/>
            <person name="Sipos G."/>
            <person name="Plett J."/>
            <person name="Nagy L.G."/>
            <person name="Grigoriev I.V."/>
        </authorList>
    </citation>
    <scope>NUCLEOTIDE SEQUENCE</scope>
    <source>
        <strain evidence="1">CCBAS 213</strain>
    </source>
</reference>
<dbReference type="Proteomes" id="UP001175211">
    <property type="component" value="Unassembled WGS sequence"/>
</dbReference>
<comment type="caution">
    <text evidence="1">The sequence shown here is derived from an EMBL/GenBank/DDBJ whole genome shotgun (WGS) entry which is preliminary data.</text>
</comment>
<sequence>MPATTYLLPEYLPLNKTVLCFFPQQDGLDCAHIGQVTVETRTKNATVPELVAYYNAQDDISKAIQRLFVGHNLCPLPQKIVLGGGGYKLAGTRKTWNYGKNTLDLRWGGDEIKLFADKWSFLFTVEEKEM</sequence>
<evidence type="ECO:0000313" key="2">
    <source>
        <dbReference type="Proteomes" id="UP001175211"/>
    </source>
</evidence>
<proteinExistence type="predicted"/>
<dbReference type="RefSeq" id="XP_060338498.1">
    <property type="nucleotide sequence ID" value="XM_060471176.1"/>
</dbReference>
<keyword evidence="2" id="KW-1185">Reference proteome</keyword>
<organism evidence="1 2">
    <name type="scientific">Armillaria tabescens</name>
    <name type="common">Ringless honey mushroom</name>
    <name type="synonym">Agaricus tabescens</name>
    <dbReference type="NCBI Taxonomy" id="1929756"/>
    <lineage>
        <taxon>Eukaryota</taxon>
        <taxon>Fungi</taxon>
        <taxon>Dikarya</taxon>
        <taxon>Basidiomycota</taxon>
        <taxon>Agaricomycotina</taxon>
        <taxon>Agaricomycetes</taxon>
        <taxon>Agaricomycetidae</taxon>
        <taxon>Agaricales</taxon>
        <taxon>Marasmiineae</taxon>
        <taxon>Physalacriaceae</taxon>
        <taxon>Desarmillaria</taxon>
    </lineage>
</organism>
<name>A0AA39TW66_ARMTA</name>
<protein>
    <submittedName>
        <fullName evidence="1">Uncharacterized protein</fullName>
    </submittedName>
</protein>
<dbReference type="GeneID" id="85354724"/>
<gene>
    <name evidence="1" type="ORF">EV420DRAFT_1503417</name>
</gene>
<dbReference type="EMBL" id="JAUEPS010000002">
    <property type="protein sequence ID" value="KAK0468223.1"/>
    <property type="molecule type" value="Genomic_DNA"/>
</dbReference>
<dbReference type="AlphaFoldDB" id="A0AA39TW66"/>